<gene>
    <name evidence="5" type="ORF">AABB92_21050</name>
</gene>
<keyword evidence="6" id="KW-1185">Reference proteome</keyword>
<dbReference type="InterPro" id="IPR052158">
    <property type="entry name" value="INH-QAR"/>
</dbReference>
<dbReference type="InterPro" id="IPR018062">
    <property type="entry name" value="HTH_AraC-typ_CS"/>
</dbReference>
<dbReference type="InterPro" id="IPR029062">
    <property type="entry name" value="Class_I_gatase-like"/>
</dbReference>
<keyword evidence="3" id="KW-0804">Transcription</keyword>
<feature type="domain" description="HTH araC/xylS-type" evidence="4">
    <location>
        <begin position="214"/>
        <end position="312"/>
    </location>
</feature>
<dbReference type="InterPro" id="IPR018060">
    <property type="entry name" value="HTH_AraC"/>
</dbReference>
<accession>A0ABU9MRL6</accession>
<dbReference type="PANTHER" id="PTHR43130">
    <property type="entry name" value="ARAC-FAMILY TRANSCRIPTIONAL REGULATOR"/>
    <property type="match status" value="1"/>
</dbReference>
<evidence type="ECO:0000256" key="3">
    <source>
        <dbReference type="ARBA" id="ARBA00023163"/>
    </source>
</evidence>
<evidence type="ECO:0000256" key="2">
    <source>
        <dbReference type="ARBA" id="ARBA00023125"/>
    </source>
</evidence>
<dbReference type="EMBL" id="JBCGBG010000008">
    <property type="protein sequence ID" value="MEL7698133.1"/>
    <property type="molecule type" value="Genomic_DNA"/>
</dbReference>
<dbReference type="SUPFAM" id="SSF46689">
    <property type="entry name" value="Homeodomain-like"/>
    <property type="match status" value="2"/>
</dbReference>
<name>A0ABU9MRL6_9GAMM</name>
<dbReference type="Gene3D" id="1.10.10.60">
    <property type="entry name" value="Homeodomain-like"/>
    <property type="match status" value="1"/>
</dbReference>
<dbReference type="InterPro" id="IPR020449">
    <property type="entry name" value="Tscrpt_reg_AraC-type_HTH"/>
</dbReference>
<evidence type="ECO:0000259" key="4">
    <source>
        <dbReference type="PROSITE" id="PS01124"/>
    </source>
</evidence>
<dbReference type="PROSITE" id="PS01124">
    <property type="entry name" value="HTH_ARAC_FAMILY_2"/>
    <property type="match status" value="1"/>
</dbReference>
<evidence type="ECO:0000313" key="5">
    <source>
        <dbReference type="EMBL" id="MEL7698133.1"/>
    </source>
</evidence>
<organism evidence="5 6">
    <name type="scientific">Pantoea brenneri</name>
    <dbReference type="NCBI Taxonomy" id="472694"/>
    <lineage>
        <taxon>Bacteria</taxon>
        <taxon>Pseudomonadati</taxon>
        <taxon>Pseudomonadota</taxon>
        <taxon>Gammaproteobacteria</taxon>
        <taxon>Enterobacterales</taxon>
        <taxon>Erwiniaceae</taxon>
        <taxon>Pantoea</taxon>
    </lineage>
</organism>
<evidence type="ECO:0000313" key="6">
    <source>
        <dbReference type="Proteomes" id="UP001468095"/>
    </source>
</evidence>
<dbReference type="SMART" id="SM00342">
    <property type="entry name" value="HTH_ARAC"/>
    <property type="match status" value="1"/>
</dbReference>
<dbReference type="PRINTS" id="PR00032">
    <property type="entry name" value="HTHARAC"/>
</dbReference>
<dbReference type="PANTHER" id="PTHR43130:SF3">
    <property type="entry name" value="HTH-TYPE TRANSCRIPTIONAL REGULATOR RV1931C"/>
    <property type="match status" value="1"/>
</dbReference>
<keyword evidence="2" id="KW-0238">DNA-binding</keyword>
<sequence>MTALNVAVVATAGFSPFHFSVPCILFGSAMPQPDLFRVTICAEKPGTVLSEIGLSINVEHGLEQLDTADIIILPYWHNPAEKPDQRLLDKLAAAWQRGAEVVGLCLGTYVLAYAGLLDQHRAATHWEFERDFSQRFPQVHLDSNALYTRDDRLITSAGTAAGIDCCLDIIRKHYGSAVANRVARRMVVPPYREGGQAQFIERPVPENTRDGKINTLLESLRRNLHQPHDLDSLARSAGMSRRTLTRHFFKATGMTLGDWLTAERLQRSQELLETTDISIESVAEKVGFTSPISFRQRFKHRFGVAPSEWRRTFRGPLPVTTAEHG</sequence>
<dbReference type="Pfam" id="PF12833">
    <property type="entry name" value="HTH_18"/>
    <property type="match status" value="1"/>
</dbReference>
<protein>
    <submittedName>
        <fullName evidence="5">Helix-turn-helix domain-containing protein</fullName>
    </submittedName>
</protein>
<dbReference type="PROSITE" id="PS00041">
    <property type="entry name" value="HTH_ARAC_FAMILY_1"/>
    <property type="match status" value="1"/>
</dbReference>
<dbReference type="Pfam" id="PF01965">
    <property type="entry name" value="DJ-1_PfpI"/>
    <property type="match status" value="1"/>
</dbReference>
<dbReference type="Proteomes" id="UP001468095">
    <property type="component" value="Unassembled WGS sequence"/>
</dbReference>
<dbReference type="InterPro" id="IPR002818">
    <property type="entry name" value="DJ-1/PfpI"/>
</dbReference>
<dbReference type="RefSeq" id="WP_031378090.1">
    <property type="nucleotide sequence ID" value="NZ_JBCGBG010000008.1"/>
</dbReference>
<proteinExistence type="predicted"/>
<dbReference type="InterPro" id="IPR009057">
    <property type="entry name" value="Homeodomain-like_sf"/>
</dbReference>
<dbReference type="Gene3D" id="3.40.50.880">
    <property type="match status" value="1"/>
</dbReference>
<comment type="caution">
    <text evidence="5">The sequence shown here is derived from an EMBL/GenBank/DDBJ whole genome shotgun (WGS) entry which is preliminary data.</text>
</comment>
<evidence type="ECO:0000256" key="1">
    <source>
        <dbReference type="ARBA" id="ARBA00023015"/>
    </source>
</evidence>
<reference evidence="5 6" key="1">
    <citation type="submission" date="2024-04" db="EMBL/GenBank/DDBJ databases">
        <authorList>
            <person name="Suleimanova A.D."/>
            <person name="Pudova D.S."/>
            <person name="Shagimardanova E.I."/>
            <person name="Sharipova M.R."/>
        </authorList>
    </citation>
    <scope>NUCLEOTIDE SEQUENCE [LARGE SCALE GENOMIC DNA]</scope>
    <source>
        <strain evidence="5 6">3.1</strain>
    </source>
</reference>
<keyword evidence="1" id="KW-0805">Transcription regulation</keyword>
<dbReference type="SUPFAM" id="SSF52317">
    <property type="entry name" value="Class I glutamine amidotransferase-like"/>
    <property type="match status" value="1"/>
</dbReference>
<dbReference type="CDD" id="cd03137">
    <property type="entry name" value="GATase1_AraC_1"/>
    <property type="match status" value="1"/>
</dbReference>